<reference evidence="1 2" key="1">
    <citation type="submission" date="2016-01" db="EMBL/GenBank/DDBJ databases">
        <title>Genome Sequences of Twelve Sporeforming Bacillus Species Isolated from Foods.</title>
        <authorList>
            <person name="Berendsen E.M."/>
            <person name="Wells-Bennik M.H."/>
            <person name="Krawcyk A.O."/>
            <person name="De Jong A."/>
            <person name="Holsappel S."/>
            <person name="Eijlander R.T."/>
            <person name="Kuipers O.P."/>
        </authorList>
    </citation>
    <scope>NUCLEOTIDE SEQUENCE [LARGE SCALE GENOMIC DNA]</scope>
    <source>
        <strain evidence="1 2">B4099</strain>
    </source>
</reference>
<proteinExistence type="predicted"/>
<dbReference type="PATRIC" id="fig|1398.25.peg.1570"/>
<organism evidence="1 2">
    <name type="scientific">Heyndrickxia coagulans</name>
    <name type="common">Weizmannia coagulans</name>
    <dbReference type="NCBI Taxonomy" id="1398"/>
    <lineage>
        <taxon>Bacteria</taxon>
        <taxon>Bacillati</taxon>
        <taxon>Bacillota</taxon>
        <taxon>Bacilli</taxon>
        <taxon>Bacillales</taxon>
        <taxon>Bacillaceae</taxon>
        <taxon>Heyndrickxia</taxon>
    </lineage>
</organism>
<sequence length="46" mass="5291">MSRQRTDKKHEDGCFKKNRASHAKRKLFSGKKLKLYDIYIPPAAAG</sequence>
<gene>
    <name evidence="1" type="ORF">B4099_2249</name>
</gene>
<dbReference type="AlphaFoldDB" id="A0A150JT67"/>
<comment type="caution">
    <text evidence="1">The sequence shown here is derived from an EMBL/GenBank/DDBJ whole genome shotgun (WGS) entry which is preliminary data.</text>
</comment>
<dbReference type="EMBL" id="LQYI01000168">
    <property type="protein sequence ID" value="KYC60495.1"/>
    <property type="molecule type" value="Genomic_DNA"/>
</dbReference>
<evidence type="ECO:0000313" key="2">
    <source>
        <dbReference type="Proteomes" id="UP000075304"/>
    </source>
</evidence>
<dbReference type="Proteomes" id="UP000075304">
    <property type="component" value="Unassembled WGS sequence"/>
</dbReference>
<name>A0A150JT67_HEYCO</name>
<evidence type="ECO:0000313" key="1">
    <source>
        <dbReference type="EMBL" id="KYC60495.1"/>
    </source>
</evidence>
<protein>
    <submittedName>
        <fullName evidence="1">Uncharacterized protein</fullName>
    </submittedName>
</protein>
<accession>A0A150JT67</accession>